<evidence type="ECO:0000256" key="2">
    <source>
        <dbReference type="ARBA" id="ARBA00008892"/>
    </source>
</evidence>
<geneLocation type="mitochondrion" evidence="16"/>
<evidence type="ECO:0000256" key="5">
    <source>
        <dbReference type="ARBA" id="ARBA00022692"/>
    </source>
</evidence>
<comment type="similarity">
    <text evidence="2 14">Belongs to the ATPase protein 8 family.</text>
</comment>
<keyword evidence="11" id="KW-0066">ATP synthesis</keyword>
<keyword evidence="8 14" id="KW-0406">Ion transport</keyword>
<dbReference type="GO" id="GO:0045259">
    <property type="term" value="C:proton-transporting ATP synthase complex"/>
    <property type="evidence" value="ECO:0007669"/>
    <property type="project" value="UniProtKB-KW"/>
</dbReference>
<evidence type="ECO:0000256" key="13">
    <source>
        <dbReference type="ARBA" id="ARBA00064647"/>
    </source>
</evidence>
<dbReference type="AlphaFoldDB" id="A0A1V1FT62"/>
<keyword evidence="5 14" id="KW-0812">Transmembrane</keyword>
<dbReference type="EMBL" id="AP006784">
    <property type="protein sequence ID" value="BBU25726.1"/>
    <property type="molecule type" value="Genomic_DNA"/>
</dbReference>
<evidence type="ECO:0000256" key="11">
    <source>
        <dbReference type="ARBA" id="ARBA00023310"/>
    </source>
</evidence>
<evidence type="ECO:0000313" key="17">
    <source>
        <dbReference type="EMBL" id="BBU25726.1"/>
    </source>
</evidence>
<feature type="transmembrane region" description="Helical" evidence="15">
    <location>
        <begin position="6"/>
        <end position="26"/>
    </location>
</feature>
<name>A0A1V1FT62_9TELE</name>
<dbReference type="EMBL" id="AP017442">
    <property type="protein sequence ID" value="BAX03764.1"/>
    <property type="molecule type" value="Genomic_DNA"/>
</dbReference>
<evidence type="ECO:0000256" key="1">
    <source>
        <dbReference type="ARBA" id="ARBA00004304"/>
    </source>
</evidence>
<dbReference type="InterPro" id="IPR001421">
    <property type="entry name" value="ATP8_metazoa"/>
</dbReference>
<evidence type="ECO:0000256" key="12">
    <source>
        <dbReference type="ARBA" id="ARBA00053067"/>
    </source>
</evidence>
<keyword evidence="3 14" id="KW-0813">Transport</keyword>
<evidence type="ECO:0000256" key="4">
    <source>
        <dbReference type="ARBA" id="ARBA00022547"/>
    </source>
</evidence>
<accession>A0A1V1FT62</accession>
<evidence type="ECO:0000256" key="7">
    <source>
        <dbReference type="ARBA" id="ARBA00022989"/>
    </source>
</evidence>
<evidence type="ECO:0000256" key="9">
    <source>
        <dbReference type="ARBA" id="ARBA00023128"/>
    </source>
</evidence>
<dbReference type="GO" id="GO:0015078">
    <property type="term" value="F:proton transmembrane transporter activity"/>
    <property type="evidence" value="ECO:0007669"/>
    <property type="project" value="InterPro"/>
</dbReference>
<reference evidence="16" key="2">
    <citation type="journal article" date="2016" name="BMC Genomics">
        <title>Structure and variation of the mitochondrial genome of fishes.</title>
        <authorList>
            <person name="Satoh T.P."/>
            <person name="Miya M."/>
            <person name="Mabuchi K."/>
            <person name="Nishida M."/>
        </authorList>
    </citation>
    <scope>NUCLEOTIDE SEQUENCE</scope>
</reference>
<dbReference type="PANTHER" id="PTHR39937:SF1">
    <property type="entry name" value="ATP SYNTHASE PROTEIN 8"/>
    <property type="match status" value="1"/>
</dbReference>
<reference evidence="17" key="1">
    <citation type="submission" date="2004-04" db="EMBL/GenBank/DDBJ databases">
        <title>The ray-finned fish phylogeny.</title>
        <authorList>
            <person name="Miya M."/>
        </authorList>
    </citation>
    <scope>NUCLEOTIDE SEQUENCE</scope>
</reference>
<dbReference type="PANTHER" id="PTHR39937">
    <property type="entry name" value="ATP SYNTHASE PROTEIN 8"/>
    <property type="match status" value="1"/>
</dbReference>
<gene>
    <name evidence="16" type="primary">ATPase 8</name>
    <name evidence="17" type="synonym">ATPase8</name>
</gene>
<evidence type="ECO:0000313" key="16">
    <source>
        <dbReference type="EMBL" id="BAX03764.1"/>
    </source>
</evidence>
<keyword evidence="6 14" id="KW-0375">Hydrogen ion transport</keyword>
<keyword evidence="9 14" id="KW-0496">Mitochondrion</keyword>
<dbReference type="InterPro" id="IPR050635">
    <property type="entry name" value="ATPase_protein_8"/>
</dbReference>
<keyword evidence="7 15" id="KW-1133">Transmembrane helix</keyword>
<protein>
    <recommendedName>
        <fullName evidence="14">ATP synthase complex subunit 8</fullName>
    </recommendedName>
</protein>
<comment type="subunit">
    <text evidence="13">Component of the ATP synthase complex composed at least of ATP5F1A/subunit alpha, ATP5F1B/subunit beta, ATP5MC1/subunit c (homooctomer), MT-ATP6/subunit a, MT-ATP8/subunit 8, ATP5ME/subunit e, ATP5MF/subunit f, ATP5MG/subunit g, ATP5MK/subunit k, ATP5MJ/subunit j, ATP5F1C/subunit gamma, ATP5F1D/subunit delta, ATP5F1E/subunit epsilon, ATP5PF/subunit F6, ATP5PB/subunit b, ATP5PD/subunit d, ATP5PO/subunit OSCP. ATP synthase complex consists of a soluble F(1) head domain (subunits alpha(3) and beta(3)) - the catalytic core - and a membrane F(0) domain - the membrane proton channel (subunits c, a, 8, e, f, g, k and j). These two domains are linked by a central stalk (subunits gamma, delta, and epsilon) rotating inside the F1 region and a stationary peripheral stalk (subunits F6, b, d, and OSCP).</text>
</comment>
<evidence type="ECO:0000256" key="6">
    <source>
        <dbReference type="ARBA" id="ARBA00022781"/>
    </source>
</evidence>
<organism evidence="16">
    <name type="scientific">Hoplichthys gilberti</name>
    <dbReference type="NCBI Taxonomy" id="270558"/>
    <lineage>
        <taxon>Eukaryota</taxon>
        <taxon>Metazoa</taxon>
        <taxon>Chordata</taxon>
        <taxon>Craniata</taxon>
        <taxon>Vertebrata</taxon>
        <taxon>Euteleostomi</taxon>
        <taxon>Actinopterygii</taxon>
        <taxon>Neopterygii</taxon>
        <taxon>Teleostei</taxon>
        <taxon>Neoteleostei</taxon>
        <taxon>Acanthomorphata</taxon>
        <taxon>Eupercaria</taxon>
        <taxon>Perciformes</taxon>
        <taxon>Platycephaloidei</taxon>
        <taxon>Hoplichthyidae</taxon>
        <taxon>Hoplichthys</taxon>
    </lineage>
</organism>
<comment type="subcellular location">
    <subcellularLocation>
        <location evidence="1 14">Mitochondrion membrane</location>
        <topology evidence="1 14">Single-pass membrane protein</topology>
    </subcellularLocation>
</comment>
<proteinExistence type="inferred from homology"/>
<keyword evidence="10 15" id="KW-0472">Membrane</keyword>
<dbReference type="GO" id="GO:0031966">
    <property type="term" value="C:mitochondrial membrane"/>
    <property type="evidence" value="ECO:0007669"/>
    <property type="project" value="UniProtKB-SubCell"/>
</dbReference>
<evidence type="ECO:0000256" key="3">
    <source>
        <dbReference type="ARBA" id="ARBA00022448"/>
    </source>
</evidence>
<sequence length="54" mass="6457">MPQLNPTPWLAMLVFSWMVYMSILPIKVMAHSFVHKPTPKTAKEFKTQPWTWPW</sequence>
<evidence type="ECO:0000256" key="10">
    <source>
        <dbReference type="ARBA" id="ARBA00023136"/>
    </source>
</evidence>
<evidence type="ECO:0000256" key="15">
    <source>
        <dbReference type="SAM" id="Phobius"/>
    </source>
</evidence>
<dbReference type="GO" id="GO:0015986">
    <property type="term" value="P:proton motive force-driven ATP synthesis"/>
    <property type="evidence" value="ECO:0007669"/>
    <property type="project" value="InterPro"/>
</dbReference>
<keyword evidence="4 14" id="KW-0138">CF(0)</keyword>
<dbReference type="Pfam" id="PF00895">
    <property type="entry name" value="ATP-synt_8"/>
    <property type="match status" value="1"/>
</dbReference>
<comment type="function">
    <text evidence="12">Subunit 8, of the mitochondrial membrane ATP synthase complex (F(1)F(0) ATP synthase or Complex V) that produces ATP from ADP in the presence of a proton gradient across the membrane which is generated by electron transport complexes of the respiratory chain. ATP synthase complex consist of a soluble F(1) head domain - the catalytic core - and a membrane F(1) domain - the membrane proton channel. These two domains are linked by a central stalk rotating inside the F(1) region and a stationary peripheral stalk. During catalysis, ATP synthesis in the catalytic domain of F(1) is coupled via a rotary mechanism of the central stalk subunits to proton translocation. In vivo, can only synthesize ATP although its ATP hydrolase activity can be activated artificially in vitro. Part of the complex F(0) domain.</text>
</comment>
<evidence type="ECO:0000256" key="8">
    <source>
        <dbReference type="ARBA" id="ARBA00023065"/>
    </source>
</evidence>
<evidence type="ECO:0000256" key="14">
    <source>
        <dbReference type="RuleBase" id="RU003661"/>
    </source>
</evidence>